<comment type="caution">
    <text evidence="7">The sequence shown here is derived from an EMBL/GenBank/DDBJ whole genome shotgun (WGS) entry which is preliminary data.</text>
</comment>
<feature type="transmembrane region" description="Helical" evidence="6">
    <location>
        <begin position="102"/>
        <end position="123"/>
    </location>
</feature>
<dbReference type="Pfam" id="PF00209">
    <property type="entry name" value="SNF"/>
    <property type="match status" value="2"/>
</dbReference>
<feature type="transmembrane region" description="Helical" evidence="6">
    <location>
        <begin position="349"/>
        <end position="365"/>
    </location>
</feature>
<protein>
    <submittedName>
        <fullName evidence="7">Sodium-dependent transporter</fullName>
    </submittedName>
</protein>
<accession>A0A8J6M9Z6</accession>
<dbReference type="NCBIfam" id="NF037979">
    <property type="entry name" value="Na_transp"/>
    <property type="match status" value="1"/>
</dbReference>
<dbReference type="CDD" id="cd10336">
    <property type="entry name" value="SLC6sbd_Tyt1-Like"/>
    <property type="match status" value="1"/>
</dbReference>
<feature type="transmembrane region" description="Helical" evidence="6">
    <location>
        <begin position="268"/>
        <end position="286"/>
    </location>
</feature>
<organism evidence="7 8">
    <name type="scientific">Flintibacter faecis</name>
    <dbReference type="NCBI Taxonomy" id="2763047"/>
    <lineage>
        <taxon>Bacteria</taxon>
        <taxon>Bacillati</taxon>
        <taxon>Bacillota</taxon>
        <taxon>Clostridia</taxon>
        <taxon>Eubacteriales</taxon>
        <taxon>Flintibacter</taxon>
    </lineage>
</organism>
<feature type="transmembrane region" description="Helical" evidence="6">
    <location>
        <begin position="224"/>
        <end position="248"/>
    </location>
</feature>
<keyword evidence="3 6" id="KW-0812">Transmembrane</keyword>
<keyword evidence="4 6" id="KW-1133">Transmembrane helix</keyword>
<evidence type="ECO:0000256" key="2">
    <source>
        <dbReference type="ARBA" id="ARBA00022448"/>
    </source>
</evidence>
<dbReference type="RefSeq" id="WP_186878163.1">
    <property type="nucleotide sequence ID" value="NZ_JACOPN010000003.1"/>
</dbReference>
<feature type="transmembrane region" description="Helical" evidence="6">
    <location>
        <begin position="377"/>
        <end position="398"/>
    </location>
</feature>
<feature type="transmembrane region" description="Helical" evidence="6">
    <location>
        <begin position="45"/>
        <end position="66"/>
    </location>
</feature>
<sequence length="445" mass="47665">MSEPTSHSGHRNGGFGSSFGFIIACVGSAVGLGNIWMFPYRLGQYGGAAFLIPYLFFVLLFGWVGLSAEFGIGRLAGTGTIGAYEYCFAARGKKKLGGALSWLPLMGSLGIAIGYAVILGWVLNSLAGFISGQLMSADPAPFFQAAASSFGNPIWHTAVVAVVCLVLIFGVSAGIERVSKVLMPLFFLLFLVLAAWVFTLPGAGEGYRFLFVPHWEQLLRTETWIMAMGQAFFSLSITGSGMIVYGAYLKKDADIPGASLRTAFFDTLAAMLSAVAIIPAVFAYGLDVARGPSLMFLTLPAVFQQMPMGQLFAVFFFLSVFFAGITSLINMFEAVVESWQSHFNLNRKLAVLLCSAITLGVGLFLEAEPNVGRWMDFITIGVVPIGAVMGAVSVYYVLGWPKLRQELQLGRKKPISAAFGAVGRYVYVPLTILVLILGFALGGIG</sequence>
<dbReference type="AlphaFoldDB" id="A0A8J6M9Z6"/>
<dbReference type="InterPro" id="IPR000175">
    <property type="entry name" value="Na/ntran_symport"/>
</dbReference>
<keyword evidence="2" id="KW-0813">Transport</keyword>
<gene>
    <name evidence="7" type="ORF">H8S55_05730</name>
</gene>
<dbReference type="SUPFAM" id="SSF161070">
    <property type="entry name" value="SNF-like"/>
    <property type="match status" value="1"/>
</dbReference>
<feature type="transmembrane region" description="Helical" evidence="6">
    <location>
        <begin position="154"/>
        <end position="175"/>
    </location>
</feature>
<evidence type="ECO:0000256" key="4">
    <source>
        <dbReference type="ARBA" id="ARBA00022989"/>
    </source>
</evidence>
<feature type="transmembrane region" description="Helical" evidence="6">
    <location>
        <begin position="20"/>
        <end position="38"/>
    </location>
</feature>
<proteinExistence type="predicted"/>
<dbReference type="PROSITE" id="PS50267">
    <property type="entry name" value="NA_NEUROTRAN_SYMP_3"/>
    <property type="match status" value="1"/>
</dbReference>
<keyword evidence="8" id="KW-1185">Reference proteome</keyword>
<dbReference type="InterPro" id="IPR037272">
    <property type="entry name" value="SNS_sf"/>
</dbReference>
<evidence type="ECO:0000313" key="7">
    <source>
        <dbReference type="EMBL" id="MBC5716820.1"/>
    </source>
</evidence>
<evidence type="ECO:0000256" key="1">
    <source>
        <dbReference type="ARBA" id="ARBA00004141"/>
    </source>
</evidence>
<dbReference type="PANTHER" id="PTHR42948:SF1">
    <property type="entry name" value="TRANSPORTER"/>
    <property type="match status" value="1"/>
</dbReference>
<evidence type="ECO:0000256" key="6">
    <source>
        <dbReference type="SAM" id="Phobius"/>
    </source>
</evidence>
<dbReference type="InterPro" id="IPR047218">
    <property type="entry name" value="YocR/YhdH-like"/>
</dbReference>
<feature type="transmembrane region" description="Helical" evidence="6">
    <location>
        <begin position="182"/>
        <end position="204"/>
    </location>
</feature>
<evidence type="ECO:0000256" key="3">
    <source>
        <dbReference type="ARBA" id="ARBA00022692"/>
    </source>
</evidence>
<dbReference type="EMBL" id="JACOPN010000003">
    <property type="protein sequence ID" value="MBC5716820.1"/>
    <property type="molecule type" value="Genomic_DNA"/>
</dbReference>
<reference evidence="7" key="1">
    <citation type="submission" date="2020-08" db="EMBL/GenBank/DDBJ databases">
        <title>Genome public.</title>
        <authorList>
            <person name="Liu C."/>
            <person name="Sun Q."/>
        </authorList>
    </citation>
    <scope>NUCLEOTIDE SEQUENCE</scope>
    <source>
        <strain evidence="7">BX5</strain>
    </source>
</reference>
<evidence type="ECO:0000256" key="5">
    <source>
        <dbReference type="ARBA" id="ARBA00023136"/>
    </source>
</evidence>
<name>A0A8J6M9Z6_9FIRM</name>
<evidence type="ECO:0000313" key="8">
    <source>
        <dbReference type="Proteomes" id="UP000602260"/>
    </source>
</evidence>
<dbReference type="PRINTS" id="PR00176">
    <property type="entry name" value="NANEUSMPORT"/>
</dbReference>
<comment type="subcellular location">
    <subcellularLocation>
        <location evidence="1">Membrane</location>
        <topology evidence="1">Multi-pass membrane protein</topology>
    </subcellularLocation>
</comment>
<dbReference type="Proteomes" id="UP000602260">
    <property type="component" value="Unassembled WGS sequence"/>
</dbReference>
<feature type="transmembrane region" description="Helical" evidence="6">
    <location>
        <begin position="306"/>
        <end position="329"/>
    </location>
</feature>
<dbReference type="PANTHER" id="PTHR42948">
    <property type="entry name" value="TRANSPORTER"/>
    <property type="match status" value="1"/>
</dbReference>
<dbReference type="GO" id="GO:0016020">
    <property type="term" value="C:membrane"/>
    <property type="evidence" value="ECO:0007669"/>
    <property type="project" value="UniProtKB-SubCell"/>
</dbReference>
<feature type="transmembrane region" description="Helical" evidence="6">
    <location>
        <begin position="419"/>
        <end position="444"/>
    </location>
</feature>
<keyword evidence="5 6" id="KW-0472">Membrane</keyword>